<dbReference type="Gene3D" id="3.40.50.300">
    <property type="entry name" value="P-loop containing nucleotide triphosphate hydrolases"/>
    <property type="match status" value="1"/>
</dbReference>
<keyword evidence="7" id="KW-1185">Reference proteome</keyword>
<dbReference type="InterPro" id="IPR003593">
    <property type="entry name" value="AAA+_ATPase"/>
</dbReference>
<accession>A0A6M8B6L7</accession>
<organism evidence="6 7">
    <name type="scientific">Actinomyces marmotae</name>
    <dbReference type="NCBI Taxonomy" id="2737173"/>
    <lineage>
        <taxon>Bacteria</taxon>
        <taxon>Bacillati</taxon>
        <taxon>Actinomycetota</taxon>
        <taxon>Actinomycetes</taxon>
        <taxon>Actinomycetales</taxon>
        <taxon>Actinomycetaceae</taxon>
        <taxon>Actinomyces</taxon>
    </lineage>
</organism>
<dbReference type="RefSeq" id="WP_159523786.1">
    <property type="nucleotide sequence ID" value="NZ_CP053642.1"/>
</dbReference>
<dbReference type="SUPFAM" id="SSF52540">
    <property type="entry name" value="P-loop containing nucleoside triphosphate hydrolases"/>
    <property type="match status" value="1"/>
</dbReference>
<evidence type="ECO:0000313" key="7">
    <source>
        <dbReference type="Proteomes" id="UP000504752"/>
    </source>
</evidence>
<sequence>MSKSYGSVRALEGVSFVVPDGEVSCLVGQNGAGKTTVIKALLGLIAVDAGSLRMNQREGARRIGVVFGPEYWVGSRTGEQSLKALALAMGVSTSRVPVCLGEAGLGDAARRRVRAYSLGMRQRLSIAAALLGESDNLILDEPFVGLDPEGVRWLGNLLRDLAREGRAVLVSSHLLAELESVGDRVIVLNEGRVVADTPVADLRQFQGARLRVHDSERFSSVAARRGWHVERAGRDSWFVIGVSLDEAIRALAEAGVGIEEAAASRGTISDFYFDAVARSREGEVPR</sequence>
<dbReference type="PANTHER" id="PTHR43335:SF4">
    <property type="entry name" value="ABC TRANSPORTER, ATP-BINDING PROTEIN"/>
    <property type="match status" value="1"/>
</dbReference>
<dbReference type="SMART" id="SM00382">
    <property type="entry name" value="AAA"/>
    <property type="match status" value="1"/>
</dbReference>
<dbReference type="PROSITE" id="PS50893">
    <property type="entry name" value="ABC_TRANSPORTER_2"/>
    <property type="match status" value="1"/>
</dbReference>
<dbReference type="InterPro" id="IPR003439">
    <property type="entry name" value="ABC_transporter-like_ATP-bd"/>
</dbReference>
<dbReference type="GO" id="GO:0005524">
    <property type="term" value="F:ATP binding"/>
    <property type="evidence" value="ECO:0007669"/>
    <property type="project" value="UniProtKB-KW"/>
</dbReference>
<name>A0A6M8B6L7_9ACTO</name>
<keyword evidence="4 6" id="KW-0067">ATP-binding</keyword>
<evidence type="ECO:0000256" key="1">
    <source>
        <dbReference type="ARBA" id="ARBA00005417"/>
    </source>
</evidence>
<dbReference type="KEGG" id="amam:HPC72_05330"/>
<proteinExistence type="inferred from homology"/>
<evidence type="ECO:0000259" key="5">
    <source>
        <dbReference type="PROSITE" id="PS50893"/>
    </source>
</evidence>
<keyword evidence="2" id="KW-0813">Transport</keyword>
<evidence type="ECO:0000313" key="6">
    <source>
        <dbReference type="EMBL" id="QKD79746.1"/>
    </source>
</evidence>
<dbReference type="Proteomes" id="UP000504752">
    <property type="component" value="Chromosome"/>
</dbReference>
<dbReference type="Pfam" id="PF00005">
    <property type="entry name" value="ABC_tran"/>
    <property type="match status" value="1"/>
</dbReference>
<dbReference type="PANTHER" id="PTHR43335">
    <property type="entry name" value="ABC TRANSPORTER, ATP-BINDING PROTEIN"/>
    <property type="match status" value="1"/>
</dbReference>
<evidence type="ECO:0000256" key="4">
    <source>
        <dbReference type="ARBA" id="ARBA00022840"/>
    </source>
</evidence>
<dbReference type="InterPro" id="IPR027417">
    <property type="entry name" value="P-loop_NTPase"/>
</dbReference>
<protein>
    <submittedName>
        <fullName evidence="6">ATP-binding cassette domain-containing protein</fullName>
    </submittedName>
</protein>
<gene>
    <name evidence="6" type="ORF">HPC72_05330</name>
</gene>
<evidence type="ECO:0000256" key="3">
    <source>
        <dbReference type="ARBA" id="ARBA00022741"/>
    </source>
</evidence>
<keyword evidence="3" id="KW-0547">Nucleotide-binding</keyword>
<feature type="domain" description="ABC transporter" evidence="5">
    <location>
        <begin position="1"/>
        <end position="215"/>
    </location>
</feature>
<reference evidence="6 7" key="1">
    <citation type="submission" date="2020-05" db="EMBL/GenBank/DDBJ databases">
        <title>Actinomyces sp. zg-325.</title>
        <authorList>
            <person name="Yang C."/>
        </authorList>
    </citation>
    <scope>NUCLEOTIDE SEQUENCE [LARGE SCALE GENOMIC DNA]</scope>
    <source>
        <strain evidence="7">zg-325</strain>
    </source>
</reference>
<evidence type="ECO:0000256" key="2">
    <source>
        <dbReference type="ARBA" id="ARBA00022448"/>
    </source>
</evidence>
<dbReference type="EMBL" id="CP053642">
    <property type="protein sequence ID" value="QKD79746.1"/>
    <property type="molecule type" value="Genomic_DNA"/>
</dbReference>
<comment type="similarity">
    <text evidence="1">Belongs to the ABC transporter superfamily.</text>
</comment>
<dbReference type="GO" id="GO:0016887">
    <property type="term" value="F:ATP hydrolysis activity"/>
    <property type="evidence" value="ECO:0007669"/>
    <property type="project" value="InterPro"/>
</dbReference>
<dbReference type="PROSITE" id="PS00211">
    <property type="entry name" value="ABC_TRANSPORTER_1"/>
    <property type="match status" value="1"/>
</dbReference>
<dbReference type="InterPro" id="IPR017871">
    <property type="entry name" value="ABC_transporter-like_CS"/>
</dbReference>
<dbReference type="AlphaFoldDB" id="A0A6M8B6L7"/>